<evidence type="ECO:0000313" key="11">
    <source>
        <dbReference type="Proteomes" id="UP000070080"/>
    </source>
</evidence>
<dbReference type="PATRIC" id="fig|1497955.3.peg.777"/>
<dbReference type="InterPro" id="IPR000515">
    <property type="entry name" value="MetI-like"/>
</dbReference>
<keyword evidence="6 8" id="KW-1133">Transmembrane helix</keyword>
<dbReference type="InterPro" id="IPR051789">
    <property type="entry name" value="Bact_Polyamine_Transport"/>
</dbReference>
<dbReference type="PROSITE" id="PS50928">
    <property type="entry name" value="ABC_TM1"/>
    <property type="match status" value="1"/>
</dbReference>
<proteinExistence type="inferred from homology"/>
<comment type="caution">
    <text evidence="10">The sequence shown here is derived from an EMBL/GenBank/DDBJ whole genome shotgun (WGS) entry which is preliminary data.</text>
</comment>
<reference evidence="11" key="1">
    <citation type="submission" date="2016-01" db="EMBL/GenBank/DDBJ databases">
        <authorList>
            <person name="Mitreva M."/>
            <person name="Pepin K.H."/>
            <person name="Mihindukulasuriya K.A."/>
            <person name="Fulton R."/>
            <person name="Fronick C."/>
            <person name="O'Laughlin M."/>
            <person name="Miner T."/>
            <person name="Herter B."/>
            <person name="Rosa B.A."/>
            <person name="Cordes M."/>
            <person name="Tomlinson C."/>
            <person name="Wollam A."/>
            <person name="Palsikar V.B."/>
            <person name="Mardis E.R."/>
            <person name="Wilson R.K."/>
        </authorList>
    </citation>
    <scope>NUCLEOTIDE SEQUENCE [LARGE SCALE GENOMIC DNA]</scope>
    <source>
        <strain evidence="11">KA00274</strain>
    </source>
</reference>
<dbReference type="Gene3D" id="1.10.3720.10">
    <property type="entry name" value="MetI-like"/>
    <property type="match status" value="1"/>
</dbReference>
<feature type="transmembrane region" description="Helical" evidence="8">
    <location>
        <begin position="74"/>
        <end position="97"/>
    </location>
</feature>
<keyword evidence="5 8" id="KW-0812">Transmembrane</keyword>
<dbReference type="CDD" id="cd06261">
    <property type="entry name" value="TM_PBP2"/>
    <property type="match status" value="1"/>
</dbReference>
<dbReference type="GO" id="GO:0005886">
    <property type="term" value="C:plasma membrane"/>
    <property type="evidence" value="ECO:0007669"/>
    <property type="project" value="UniProtKB-SubCell"/>
</dbReference>
<feature type="transmembrane region" description="Helical" evidence="8">
    <location>
        <begin position="235"/>
        <end position="260"/>
    </location>
</feature>
<dbReference type="RefSeq" id="WP_082714330.1">
    <property type="nucleotide sequence ID" value="NZ_CP118869.1"/>
</dbReference>
<gene>
    <name evidence="10" type="ORF">HMPREF1872_00803</name>
</gene>
<evidence type="ECO:0000256" key="1">
    <source>
        <dbReference type="ARBA" id="ARBA00004651"/>
    </source>
</evidence>
<dbReference type="GO" id="GO:0055085">
    <property type="term" value="P:transmembrane transport"/>
    <property type="evidence" value="ECO:0007669"/>
    <property type="project" value="InterPro"/>
</dbReference>
<accession>A0A133YCJ0</accession>
<name>A0A133YCJ0_9FIRM</name>
<dbReference type="PANTHER" id="PTHR43848:SF2">
    <property type="entry name" value="PUTRESCINE TRANSPORT SYSTEM PERMEASE PROTEIN POTI"/>
    <property type="match status" value="1"/>
</dbReference>
<dbReference type="SUPFAM" id="SSF161098">
    <property type="entry name" value="MetI-like"/>
    <property type="match status" value="1"/>
</dbReference>
<evidence type="ECO:0000256" key="4">
    <source>
        <dbReference type="ARBA" id="ARBA00022475"/>
    </source>
</evidence>
<dbReference type="Pfam" id="PF00528">
    <property type="entry name" value="BPD_transp_1"/>
    <property type="match status" value="1"/>
</dbReference>
<evidence type="ECO:0000313" key="10">
    <source>
        <dbReference type="EMBL" id="KXB40925.1"/>
    </source>
</evidence>
<dbReference type="EMBL" id="LSCV01000023">
    <property type="protein sequence ID" value="KXB40925.1"/>
    <property type="molecule type" value="Genomic_DNA"/>
</dbReference>
<evidence type="ECO:0000256" key="2">
    <source>
        <dbReference type="ARBA" id="ARBA00007069"/>
    </source>
</evidence>
<feature type="transmembrane region" description="Helical" evidence="8">
    <location>
        <begin position="138"/>
        <end position="158"/>
    </location>
</feature>
<keyword evidence="11" id="KW-1185">Reference proteome</keyword>
<comment type="similarity">
    <text evidence="2">Belongs to the binding-protein-dependent transport system permease family. CysTW subfamily.</text>
</comment>
<dbReference type="Proteomes" id="UP000070080">
    <property type="component" value="Unassembled WGS sequence"/>
</dbReference>
<protein>
    <submittedName>
        <fullName evidence="10">Putative spermidine/putrescine ABC transporter, permease protein PotC</fullName>
    </submittedName>
</protein>
<evidence type="ECO:0000256" key="5">
    <source>
        <dbReference type="ARBA" id="ARBA00022692"/>
    </source>
</evidence>
<evidence type="ECO:0000256" key="6">
    <source>
        <dbReference type="ARBA" id="ARBA00022989"/>
    </source>
</evidence>
<dbReference type="InterPro" id="IPR035906">
    <property type="entry name" value="MetI-like_sf"/>
</dbReference>
<dbReference type="STRING" id="1497955.HMPREF1872_00803"/>
<keyword evidence="3 8" id="KW-0813">Transport</keyword>
<keyword evidence="4" id="KW-1003">Cell membrane</keyword>
<evidence type="ECO:0000256" key="8">
    <source>
        <dbReference type="RuleBase" id="RU363032"/>
    </source>
</evidence>
<sequence length="298" mass="33155">MQNKLYKSNNLGKKILAGSYLGLVFLFLYLPIFILIIFSFNSSKARGHWTGFSLRWYKELFFDSTIISSLTNTLLIACVATVIATLLGTFAAIGLYYMHHKERRLIMAFNQIPILNPDIVTAISLMVIFRLFKLQLGLFSLTLAHVIFLIPYVLLSIMPSLNKMERSLPEAALDLGATPSQCVYKVIIPQIQPAILQAALLAFTLSIDDFVISFFTTGNGVNTVSTHVFSMTKRGINPVINALSTIMFIMTLALLIIINYRTSLKKDASKLASDELALIDPDMTDSQANTLDTEVKNA</sequence>
<feature type="transmembrane region" description="Helical" evidence="8">
    <location>
        <begin position="109"/>
        <end position="132"/>
    </location>
</feature>
<dbReference type="OrthoDB" id="9782004at2"/>
<evidence type="ECO:0000256" key="7">
    <source>
        <dbReference type="ARBA" id="ARBA00023136"/>
    </source>
</evidence>
<evidence type="ECO:0000256" key="3">
    <source>
        <dbReference type="ARBA" id="ARBA00022448"/>
    </source>
</evidence>
<dbReference type="AlphaFoldDB" id="A0A133YCJ0"/>
<feature type="domain" description="ABC transmembrane type-1" evidence="9">
    <location>
        <begin position="70"/>
        <end position="258"/>
    </location>
</feature>
<organism evidence="10 11">
    <name type="scientific">Amygdalobacter nucleatus</name>
    <dbReference type="NCBI Taxonomy" id="3029274"/>
    <lineage>
        <taxon>Bacteria</taxon>
        <taxon>Bacillati</taxon>
        <taxon>Bacillota</taxon>
        <taxon>Clostridia</taxon>
        <taxon>Eubacteriales</taxon>
        <taxon>Oscillospiraceae</taxon>
        <taxon>Amygdalobacter</taxon>
    </lineage>
</organism>
<comment type="subcellular location">
    <subcellularLocation>
        <location evidence="1 8">Cell membrane</location>
        <topology evidence="1 8">Multi-pass membrane protein</topology>
    </subcellularLocation>
</comment>
<evidence type="ECO:0000259" key="9">
    <source>
        <dbReference type="PROSITE" id="PS50928"/>
    </source>
</evidence>
<keyword evidence="7 8" id="KW-0472">Membrane</keyword>
<dbReference type="PANTHER" id="PTHR43848">
    <property type="entry name" value="PUTRESCINE TRANSPORT SYSTEM PERMEASE PROTEIN POTI"/>
    <property type="match status" value="1"/>
</dbReference>
<feature type="transmembrane region" description="Helical" evidence="8">
    <location>
        <begin position="20"/>
        <end position="40"/>
    </location>
</feature>